<sequence>MDPPVTLRHEDDHEGDLALYQYDKLDLHDIRILTLLPAASTDAPIQGQLRIQKSNEQSEPYEALSYTWGSTDNPEFLYIDDRRLQIRRNLFDALTHLRLADKPRRLWCDAVCINQNDDAERTSQVAGMNRIYPGAVRTVVWLGLEREGEDVASTLHLLRNETDPDKLGFWTWRAGRRAVPEFDAIMGRGWFGRRWASPIVQEICLSQDILIMCGPHTLDWKDFTDFMSRIRSTFDQTVHVRNLPYWTRPLALVESFDQVRTFREQMGGPLLEDQWYSSGLARYQEGARNMFSFLQIFHEFACQDPRDLIAALYTVWMPPLEGAIVDYSLSVEHNYANFARLMANNGMRMELLISAVQRGGTSWVPDWRLPLGDGTDDLELHQVDKRNVLHATSCIISHPTRPDLLAIRGVLLDEIVAPDKSLPTFQPNGPDAMFQTAGRGAAWRRHWLVTDRTSADIHSGFGKRQVQPVEAGDVLCCFTNETIKFVHNDEVDGQIFSGLLFVLRKISPSQSGWPKAEGDVYRLVTICWHYMPGTLLSGEQKLDYVQLA</sequence>
<accession>A0AAN7W087</accession>
<proteinExistence type="predicted"/>
<dbReference type="PANTHER" id="PTHR24148:SF64">
    <property type="entry name" value="HETEROKARYON INCOMPATIBILITY DOMAIN-CONTAINING PROTEIN"/>
    <property type="match status" value="1"/>
</dbReference>
<feature type="domain" description="Heterokaryon incompatibility" evidence="1">
    <location>
        <begin position="61"/>
        <end position="196"/>
    </location>
</feature>
<evidence type="ECO:0000259" key="1">
    <source>
        <dbReference type="Pfam" id="PF06985"/>
    </source>
</evidence>
<gene>
    <name evidence="2" type="ORF">LTR97_009294</name>
</gene>
<reference evidence="2" key="1">
    <citation type="submission" date="2023-08" db="EMBL/GenBank/DDBJ databases">
        <title>Black Yeasts Isolated from many extreme environments.</title>
        <authorList>
            <person name="Coleine C."/>
            <person name="Stajich J.E."/>
            <person name="Selbmann L."/>
        </authorList>
    </citation>
    <scope>NUCLEOTIDE SEQUENCE</scope>
    <source>
        <strain evidence="2">CCFEE 5810</strain>
    </source>
</reference>
<comment type="caution">
    <text evidence="2">The sequence shown here is derived from an EMBL/GenBank/DDBJ whole genome shotgun (WGS) entry which is preliminary data.</text>
</comment>
<organism evidence="2 3">
    <name type="scientific">Elasticomyces elasticus</name>
    <dbReference type="NCBI Taxonomy" id="574655"/>
    <lineage>
        <taxon>Eukaryota</taxon>
        <taxon>Fungi</taxon>
        <taxon>Dikarya</taxon>
        <taxon>Ascomycota</taxon>
        <taxon>Pezizomycotina</taxon>
        <taxon>Dothideomycetes</taxon>
        <taxon>Dothideomycetidae</taxon>
        <taxon>Mycosphaerellales</taxon>
        <taxon>Teratosphaeriaceae</taxon>
        <taxon>Elasticomyces</taxon>
    </lineage>
</organism>
<dbReference type="Proteomes" id="UP001310594">
    <property type="component" value="Unassembled WGS sequence"/>
</dbReference>
<name>A0AAN7W087_9PEZI</name>
<evidence type="ECO:0000313" key="3">
    <source>
        <dbReference type="Proteomes" id="UP001310594"/>
    </source>
</evidence>
<evidence type="ECO:0000313" key="2">
    <source>
        <dbReference type="EMBL" id="KAK5694704.1"/>
    </source>
</evidence>
<protein>
    <recommendedName>
        <fullName evidence="1">Heterokaryon incompatibility domain-containing protein</fullName>
    </recommendedName>
</protein>
<dbReference type="AlphaFoldDB" id="A0AAN7W087"/>
<dbReference type="Pfam" id="PF06985">
    <property type="entry name" value="HET"/>
    <property type="match status" value="1"/>
</dbReference>
<dbReference type="PANTHER" id="PTHR24148">
    <property type="entry name" value="ANKYRIN REPEAT DOMAIN-CONTAINING PROTEIN 39 HOMOLOG-RELATED"/>
    <property type="match status" value="1"/>
</dbReference>
<dbReference type="EMBL" id="JAVRQU010000015">
    <property type="protein sequence ID" value="KAK5694704.1"/>
    <property type="molecule type" value="Genomic_DNA"/>
</dbReference>
<dbReference type="InterPro" id="IPR010730">
    <property type="entry name" value="HET"/>
</dbReference>
<dbReference type="InterPro" id="IPR052895">
    <property type="entry name" value="HetReg/Transcr_Mod"/>
</dbReference>